<evidence type="ECO:0000313" key="2">
    <source>
        <dbReference type="EMBL" id="CAC83295.1"/>
    </source>
</evidence>
<proteinExistence type="evidence at transcript level"/>
<keyword evidence="1" id="KW-0812">Transmembrane</keyword>
<evidence type="ECO:0000256" key="1">
    <source>
        <dbReference type="SAM" id="Phobius"/>
    </source>
</evidence>
<organism evidence="2">
    <name type="scientific">Leishmania donovani donovani</name>
    <dbReference type="NCBI Taxonomy" id="99875"/>
    <lineage>
        <taxon>Eukaryota</taxon>
        <taxon>Discoba</taxon>
        <taxon>Euglenozoa</taxon>
        <taxon>Kinetoplastea</taxon>
        <taxon>Metakinetoplastina</taxon>
        <taxon>Trypanosomatida</taxon>
        <taxon>Trypanosomatidae</taxon>
        <taxon>Leishmaniinae</taxon>
        <taxon>Leishmania</taxon>
    </lineage>
</organism>
<feature type="non-terminal residue" evidence="2">
    <location>
        <position position="1"/>
    </location>
</feature>
<reference evidence="2" key="1">
    <citation type="thesis" date="2001" institute="Department of Biochemistry" country="Dr.RML Avadh University, Faizabad, India">
        <authorList>
            <person name="Misra S."/>
        </authorList>
    </citation>
    <scope>NUCLEOTIDE SEQUENCE</scope>
    <source>
        <strain evidence="2">Dd8</strain>
    </source>
</reference>
<dbReference type="AlphaFoldDB" id="Q8I7A9"/>
<keyword evidence="1" id="KW-1133">Transmembrane helix</keyword>
<reference evidence="2" key="2">
    <citation type="submission" date="2001-01" db="EMBL/GenBank/DDBJ databases">
        <title>Identification of amastigote specific novel genes.</title>
        <authorList>
            <person name="Goyal N."/>
            <person name="Misra S."/>
        </authorList>
    </citation>
    <scope>NUCLEOTIDE SEQUENCE</scope>
    <source>
        <strain evidence="2">Dd8</strain>
    </source>
</reference>
<accession>Q8I7A9</accession>
<keyword evidence="1" id="KW-0472">Membrane</keyword>
<dbReference type="EMBL" id="AJ304876">
    <property type="protein sequence ID" value="CAC83295.1"/>
    <property type="molecule type" value="mRNA"/>
</dbReference>
<feature type="transmembrane region" description="Helical" evidence="1">
    <location>
        <begin position="169"/>
        <end position="186"/>
    </location>
</feature>
<gene>
    <name evidence="2" type="primary">ns1</name>
</gene>
<sequence>IRHEVEQYYRTAKSNGEEPRRLTSALYSDVCGSWLAAREACLGFVHQRGRELCGNSVTDARECLRQIPPLVLPHACVTSAYYESVRLVGMLRQHQNEDARLRLLREKVSVENKSETPEADDWTKKKNDWLCFRCSTGAAITLSEIRAPLTPYSTRHRRACEAHRPSVRFVFRFFFVVFYFYLAPFVPTRHGLLSRVSLSLLSRCSARRFRCKR</sequence>
<name>Q8I7A9_LEIDO</name>
<protein>
    <submittedName>
        <fullName evidence="2">Uncharacterized protein ns1</fullName>
    </submittedName>
</protein>